<dbReference type="RefSeq" id="WP_185132343.1">
    <property type="nucleotide sequence ID" value="NZ_JACJVO010000035.1"/>
</dbReference>
<dbReference type="AlphaFoldDB" id="A0A7X0SR90"/>
<evidence type="ECO:0000313" key="2">
    <source>
        <dbReference type="Proteomes" id="UP000564644"/>
    </source>
</evidence>
<name>A0A7X0SR90_9BACL</name>
<accession>A0A7X0SR90</accession>
<gene>
    <name evidence="1" type="ORF">H7C18_27520</name>
</gene>
<organism evidence="1 2">
    <name type="scientific">Cohnella zeiphila</name>
    <dbReference type="NCBI Taxonomy" id="2761120"/>
    <lineage>
        <taxon>Bacteria</taxon>
        <taxon>Bacillati</taxon>
        <taxon>Bacillota</taxon>
        <taxon>Bacilli</taxon>
        <taxon>Bacillales</taxon>
        <taxon>Paenibacillaceae</taxon>
        <taxon>Cohnella</taxon>
    </lineage>
</organism>
<proteinExistence type="predicted"/>
<dbReference type="Proteomes" id="UP000564644">
    <property type="component" value="Unassembled WGS sequence"/>
</dbReference>
<dbReference type="EMBL" id="JACJVO010000035">
    <property type="protein sequence ID" value="MBB6734683.1"/>
    <property type="molecule type" value="Genomic_DNA"/>
</dbReference>
<keyword evidence="2" id="KW-1185">Reference proteome</keyword>
<evidence type="ECO:0000313" key="1">
    <source>
        <dbReference type="EMBL" id="MBB6734683.1"/>
    </source>
</evidence>
<reference evidence="1 2" key="1">
    <citation type="submission" date="2020-08" db="EMBL/GenBank/DDBJ databases">
        <title>Cohnella phylogeny.</title>
        <authorList>
            <person name="Dunlap C."/>
        </authorList>
    </citation>
    <scope>NUCLEOTIDE SEQUENCE [LARGE SCALE GENOMIC DNA]</scope>
    <source>
        <strain evidence="1 2">CBP 2801</strain>
    </source>
</reference>
<sequence>MSFQVTMPTSFAIIELKDRSSIALDDAGDNEVYATMSTLKKTLRMRSPELFEWLTSGWEKDVRR</sequence>
<protein>
    <submittedName>
        <fullName evidence="1">Uncharacterized protein</fullName>
    </submittedName>
</protein>
<comment type="caution">
    <text evidence="1">The sequence shown here is derived from an EMBL/GenBank/DDBJ whole genome shotgun (WGS) entry which is preliminary data.</text>
</comment>